<organism evidence="2 3">
    <name type="scientific">Sinobacterium norvegicum</name>
    <dbReference type="NCBI Taxonomy" id="1641715"/>
    <lineage>
        <taxon>Bacteria</taxon>
        <taxon>Pseudomonadati</taxon>
        <taxon>Pseudomonadota</taxon>
        <taxon>Gammaproteobacteria</taxon>
        <taxon>Cellvibrionales</taxon>
        <taxon>Spongiibacteraceae</taxon>
        <taxon>Sinobacterium</taxon>
    </lineage>
</organism>
<reference evidence="2" key="1">
    <citation type="submission" date="2021-12" db="EMBL/GenBank/DDBJ databases">
        <authorList>
            <person name="Rodrigo-Torres L."/>
            <person name="Arahal R. D."/>
            <person name="Lucena T."/>
        </authorList>
    </citation>
    <scope>NUCLEOTIDE SEQUENCE</scope>
    <source>
        <strain evidence="2">CECT 8267</strain>
    </source>
</reference>
<dbReference type="SUPFAM" id="SSF52833">
    <property type="entry name" value="Thioredoxin-like"/>
    <property type="match status" value="1"/>
</dbReference>
<gene>
    <name evidence="2" type="ORF">SIN8267_01094</name>
</gene>
<accession>A0ABN8EF24</accession>
<protein>
    <recommendedName>
        <fullName evidence="1">DSBA-like thioredoxin domain-containing protein</fullName>
    </recommendedName>
</protein>
<dbReference type="EMBL" id="CAKLPX010000001">
    <property type="protein sequence ID" value="CAH0990993.1"/>
    <property type="molecule type" value="Genomic_DNA"/>
</dbReference>
<evidence type="ECO:0000313" key="3">
    <source>
        <dbReference type="Proteomes" id="UP000838100"/>
    </source>
</evidence>
<name>A0ABN8EF24_9GAMM</name>
<dbReference type="Pfam" id="PF01323">
    <property type="entry name" value="DSBA"/>
    <property type="match status" value="1"/>
</dbReference>
<dbReference type="PANTHER" id="PTHR13887:SF41">
    <property type="entry name" value="THIOREDOXIN SUPERFAMILY PROTEIN"/>
    <property type="match status" value="1"/>
</dbReference>
<sequence length="221" mass="24501">MSATKPVMRIDIVSDVMCPWCIIGYKRLELAMARFTDSVDFDLHWQPFELNPDMPAEGQHLGEHIAEKYGSTPEQSEANRQQITDLGQSLGFAFNFDDQSRIYNTAQAHQLLHWAGETGAKGQQHALKMALFDGYFTEQNNPSDIEVLIATAAKVGLDADEARAVLADKRYEQTVKANQNGWMVNNITAVPAIILAEQYLISGAQEADTLAEAIEQVLSLS</sequence>
<dbReference type="Gene3D" id="3.40.30.10">
    <property type="entry name" value="Glutaredoxin"/>
    <property type="match status" value="1"/>
</dbReference>
<dbReference type="CDD" id="cd03024">
    <property type="entry name" value="DsbA_FrnE"/>
    <property type="match status" value="1"/>
</dbReference>
<evidence type="ECO:0000313" key="2">
    <source>
        <dbReference type="EMBL" id="CAH0990993.1"/>
    </source>
</evidence>
<dbReference type="Proteomes" id="UP000838100">
    <property type="component" value="Unassembled WGS sequence"/>
</dbReference>
<dbReference type="InterPro" id="IPR001853">
    <property type="entry name" value="DSBA-like_thioredoxin_dom"/>
</dbReference>
<evidence type="ECO:0000259" key="1">
    <source>
        <dbReference type="Pfam" id="PF01323"/>
    </source>
</evidence>
<dbReference type="RefSeq" id="WP_237443658.1">
    <property type="nucleotide sequence ID" value="NZ_CAKLPX010000001.1"/>
</dbReference>
<dbReference type="PANTHER" id="PTHR13887">
    <property type="entry name" value="GLUTATHIONE S-TRANSFERASE KAPPA"/>
    <property type="match status" value="1"/>
</dbReference>
<proteinExistence type="predicted"/>
<dbReference type="InterPro" id="IPR036249">
    <property type="entry name" value="Thioredoxin-like_sf"/>
</dbReference>
<keyword evidence="3" id="KW-1185">Reference proteome</keyword>
<feature type="domain" description="DSBA-like thioredoxin" evidence="1">
    <location>
        <begin position="10"/>
        <end position="214"/>
    </location>
</feature>
<comment type="caution">
    <text evidence="2">The sequence shown here is derived from an EMBL/GenBank/DDBJ whole genome shotgun (WGS) entry which is preliminary data.</text>
</comment>